<dbReference type="AlphaFoldDB" id="A0A177HLQ7"/>
<dbReference type="Gene3D" id="1.20.140.10">
    <property type="entry name" value="Butyryl-CoA Dehydrogenase, subunit A, domain 3"/>
    <property type="match status" value="1"/>
</dbReference>
<evidence type="ECO:0000256" key="1">
    <source>
        <dbReference type="ARBA" id="ARBA00001974"/>
    </source>
</evidence>
<dbReference type="EC" id="1.3.99.-" evidence="10"/>
<dbReference type="Proteomes" id="UP000077381">
    <property type="component" value="Unassembled WGS sequence"/>
</dbReference>
<evidence type="ECO:0000313" key="10">
    <source>
        <dbReference type="EMBL" id="OAH11510.1"/>
    </source>
</evidence>
<dbReference type="RefSeq" id="WP_067282564.1">
    <property type="nucleotide sequence ID" value="NZ_LOHS01000108.1"/>
</dbReference>
<dbReference type="InterPro" id="IPR006089">
    <property type="entry name" value="Acyl-CoA_DH_CS"/>
</dbReference>
<comment type="similarity">
    <text evidence="2 6">Belongs to the acyl-CoA dehydrogenase family.</text>
</comment>
<evidence type="ECO:0000259" key="9">
    <source>
        <dbReference type="Pfam" id="PF02771"/>
    </source>
</evidence>
<gene>
    <name evidence="10" type="primary">mmgC_13</name>
    <name evidence="10" type="ORF">STSP_51830</name>
</gene>
<comment type="cofactor">
    <cofactor evidence="1 6">
        <name>FAD</name>
        <dbReference type="ChEBI" id="CHEBI:57692"/>
    </cofactor>
</comment>
<keyword evidence="5 6" id="KW-0560">Oxidoreductase</keyword>
<dbReference type="FunFam" id="2.40.110.10:FF:000002">
    <property type="entry name" value="Acyl-CoA dehydrogenase fadE12"/>
    <property type="match status" value="1"/>
</dbReference>
<dbReference type="InterPro" id="IPR036250">
    <property type="entry name" value="AcylCo_DH-like_C"/>
</dbReference>
<keyword evidence="3 6" id="KW-0285">Flavoprotein</keyword>
<feature type="domain" description="Acyl-CoA dehydrogenase/oxidase C-terminal" evidence="7">
    <location>
        <begin position="256"/>
        <end position="401"/>
    </location>
</feature>
<dbReference type="PATRIC" id="fig|1716141.3.peg.5450"/>
<dbReference type="STRING" id="1716141.STSP_51830"/>
<evidence type="ECO:0000259" key="7">
    <source>
        <dbReference type="Pfam" id="PF00441"/>
    </source>
</evidence>
<organism evidence="10 11">
    <name type="scientific">Streptomyces jeddahensis</name>
    <dbReference type="NCBI Taxonomy" id="1716141"/>
    <lineage>
        <taxon>Bacteria</taxon>
        <taxon>Bacillati</taxon>
        <taxon>Actinomycetota</taxon>
        <taxon>Actinomycetes</taxon>
        <taxon>Kitasatosporales</taxon>
        <taxon>Streptomycetaceae</taxon>
        <taxon>Streptomyces</taxon>
    </lineage>
</organism>
<dbReference type="InterPro" id="IPR009075">
    <property type="entry name" value="AcylCo_DH/oxidase_C"/>
</dbReference>
<feature type="domain" description="Acyl-CoA oxidase/dehydrogenase middle" evidence="8">
    <location>
        <begin position="149"/>
        <end position="244"/>
    </location>
</feature>
<dbReference type="Gene3D" id="2.40.110.10">
    <property type="entry name" value="Butyryl-CoA Dehydrogenase, subunit A, domain 2"/>
    <property type="match status" value="1"/>
</dbReference>
<dbReference type="PANTHER" id="PTHR43884">
    <property type="entry name" value="ACYL-COA DEHYDROGENASE"/>
    <property type="match status" value="1"/>
</dbReference>
<dbReference type="InterPro" id="IPR009100">
    <property type="entry name" value="AcylCoA_DH/oxidase_NM_dom_sf"/>
</dbReference>
<feature type="domain" description="Acyl-CoA dehydrogenase/oxidase N-terminal" evidence="9">
    <location>
        <begin position="34"/>
        <end position="144"/>
    </location>
</feature>
<keyword evidence="11" id="KW-1185">Reference proteome</keyword>
<dbReference type="PANTHER" id="PTHR43884:SF12">
    <property type="entry name" value="ISOVALERYL-COA DEHYDROGENASE, MITOCHONDRIAL-RELATED"/>
    <property type="match status" value="1"/>
</dbReference>
<dbReference type="PROSITE" id="PS00072">
    <property type="entry name" value="ACYL_COA_DH_1"/>
    <property type="match status" value="1"/>
</dbReference>
<dbReference type="EMBL" id="LOHS01000108">
    <property type="protein sequence ID" value="OAH11510.1"/>
    <property type="molecule type" value="Genomic_DNA"/>
</dbReference>
<dbReference type="SUPFAM" id="SSF56645">
    <property type="entry name" value="Acyl-CoA dehydrogenase NM domain-like"/>
    <property type="match status" value="1"/>
</dbReference>
<name>A0A177HLQ7_9ACTN</name>
<dbReference type="InterPro" id="IPR006091">
    <property type="entry name" value="Acyl-CoA_Oxase/DH_mid-dom"/>
</dbReference>
<dbReference type="SUPFAM" id="SSF47203">
    <property type="entry name" value="Acyl-CoA dehydrogenase C-terminal domain-like"/>
    <property type="match status" value="1"/>
</dbReference>
<comment type="caution">
    <text evidence="10">The sequence shown here is derived from an EMBL/GenBank/DDBJ whole genome shotgun (WGS) entry which is preliminary data.</text>
</comment>
<dbReference type="GO" id="GO:0003995">
    <property type="term" value="F:acyl-CoA dehydrogenase activity"/>
    <property type="evidence" value="ECO:0007669"/>
    <property type="project" value="InterPro"/>
</dbReference>
<dbReference type="Pfam" id="PF02770">
    <property type="entry name" value="Acyl-CoA_dh_M"/>
    <property type="match status" value="1"/>
</dbReference>
<dbReference type="GO" id="GO:0050660">
    <property type="term" value="F:flavin adenine dinucleotide binding"/>
    <property type="evidence" value="ECO:0007669"/>
    <property type="project" value="InterPro"/>
</dbReference>
<evidence type="ECO:0000256" key="2">
    <source>
        <dbReference type="ARBA" id="ARBA00009347"/>
    </source>
</evidence>
<evidence type="ECO:0000256" key="3">
    <source>
        <dbReference type="ARBA" id="ARBA00022630"/>
    </source>
</evidence>
<dbReference type="Pfam" id="PF02771">
    <property type="entry name" value="Acyl-CoA_dh_N"/>
    <property type="match status" value="1"/>
</dbReference>
<dbReference type="OrthoDB" id="3808885at2"/>
<keyword evidence="4 6" id="KW-0274">FAD</keyword>
<protein>
    <submittedName>
        <fullName evidence="10">Acyl-CoA dehydrogenase</fullName>
        <ecNumber evidence="10">1.3.99.-</ecNumber>
    </submittedName>
</protein>
<dbReference type="Gene3D" id="1.10.540.10">
    <property type="entry name" value="Acyl-CoA dehydrogenase/oxidase, N-terminal domain"/>
    <property type="match status" value="1"/>
</dbReference>
<evidence type="ECO:0000256" key="5">
    <source>
        <dbReference type="ARBA" id="ARBA00023002"/>
    </source>
</evidence>
<dbReference type="Pfam" id="PF00441">
    <property type="entry name" value="Acyl-CoA_dh_1"/>
    <property type="match status" value="1"/>
</dbReference>
<dbReference type="InterPro" id="IPR013786">
    <property type="entry name" value="AcylCoA_DH/ox_N"/>
</dbReference>
<evidence type="ECO:0000256" key="6">
    <source>
        <dbReference type="RuleBase" id="RU362125"/>
    </source>
</evidence>
<evidence type="ECO:0000259" key="8">
    <source>
        <dbReference type="Pfam" id="PF02770"/>
    </source>
</evidence>
<proteinExistence type="inferred from homology"/>
<evidence type="ECO:0000313" key="11">
    <source>
        <dbReference type="Proteomes" id="UP000077381"/>
    </source>
</evidence>
<reference evidence="10 11" key="1">
    <citation type="submission" date="2015-12" db="EMBL/GenBank/DDBJ databases">
        <title>Genome sequence of Streptomyces sp. G25.</title>
        <authorList>
            <person name="Poehlein A."/>
            <person name="Roettig A."/>
            <person name="Hiessl S."/>
            <person name="Hauschild P."/>
            <person name="Schauer J."/>
            <person name="Madkour M.H."/>
            <person name="Al-Ansari A.M."/>
            <person name="Almakishah N.H."/>
            <person name="Steinbuechel A."/>
            <person name="Daniel R."/>
        </authorList>
    </citation>
    <scope>NUCLEOTIDE SEQUENCE [LARGE SCALE GENOMIC DNA]</scope>
    <source>
        <strain evidence="11">G25(2015)</strain>
    </source>
</reference>
<sequence>MSRALDPLPLDLDPAEYVGLHGLLDEQAADQALTERERELRAYTRDVVAREVAPAAPELDASHEFAGAGYMALASAGLTGIIFPTELGGSADSHVAYAVVMEEITAGCAATSLVFMTQTHAAYPIYLAGSEDLKQRYIPPLLSGSAYGSMAITEPDAGSDVSSLRTTAAPAGEFYRLSGSKTFITTGDRVDTIVCFATTDRTSKREGVSAFVVEGNWPGVGRGTAFEKLGMHGSSTAELFFDEVAVPVGNRVGTEGAGWPIVMSSVIKSRISAGAQGVGLARSAYARTLSVLQRLYGNLIPAEYLQVLAGWRGRILQGRLLLHAVARQVDGDAAVSPGQIGLMKQSCTDLGWDISVEAVRLLGPYGDLSVLGVERCMRDARVTRIYDGTNEIQSMLIGREISTSLKEM</sequence>
<dbReference type="InterPro" id="IPR046373">
    <property type="entry name" value="Acyl-CoA_Oxase/DH_mid-dom_sf"/>
</dbReference>
<accession>A0A177HLQ7</accession>
<evidence type="ECO:0000256" key="4">
    <source>
        <dbReference type="ARBA" id="ARBA00022827"/>
    </source>
</evidence>
<dbReference type="InterPro" id="IPR037069">
    <property type="entry name" value="AcylCoA_DH/ox_N_sf"/>
</dbReference>